<evidence type="ECO:0000256" key="3">
    <source>
        <dbReference type="ARBA" id="ARBA00022845"/>
    </source>
</evidence>
<reference evidence="6 7" key="1">
    <citation type="submission" date="2024-02" db="EMBL/GenBank/DDBJ databases">
        <title>Chromosome-scale genome assembly of the rough periwinkle Littorina saxatilis.</title>
        <authorList>
            <person name="De Jode A."/>
            <person name="Faria R."/>
            <person name="Formenti G."/>
            <person name="Sims Y."/>
            <person name="Smith T.P."/>
            <person name="Tracey A."/>
            <person name="Wood J.M.D."/>
            <person name="Zagrodzka Z.B."/>
            <person name="Johannesson K."/>
            <person name="Butlin R.K."/>
            <person name="Leder E.H."/>
        </authorList>
    </citation>
    <scope>NUCLEOTIDE SEQUENCE [LARGE SCALE GENOMIC DNA]</scope>
    <source>
        <strain evidence="6">Snail1</strain>
        <tissue evidence="6">Muscle</tissue>
    </source>
</reference>
<dbReference type="Proteomes" id="UP001374579">
    <property type="component" value="Unassembled WGS sequence"/>
</dbReference>
<dbReference type="Pfam" id="PF07145">
    <property type="entry name" value="PAM2"/>
    <property type="match status" value="1"/>
</dbReference>
<dbReference type="GO" id="GO:0006446">
    <property type="term" value="P:regulation of translational initiation"/>
    <property type="evidence" value="ECO:0007669"/>
    <property type="project" value="TreeGrafter"/>
</dbReference>
<feature type="domain" description="MIF4G" evidence="5">
    <location>
        <begin position="218"/>
        <end position="410"/>
    </location>
</feature>
<dbReference type="PANTHER" id="PTHR23254">
    <property type="entry name" value="EIF4G DOMAIN PROTEIN"/>
    <property type="match status" value="1"/>
</dbReference>
<evidence type="ECO:0000256" key="2">
    <source>
        <dbReference type="ARBA" id="ARBA00022490"/>
    </source>
</evidence>
<dbReference type="Gene3D" id="1.25.40.180">
    <property type="match status" value="1"/>
</dbReference>
<gene>
    <name evidence="6" type="ORF">V1264_023937</name>
</gene>
<dbReference type="InterPro" id="IPR051367">
    <property type="entry name" value="mRNA_TranslReg/HistoneTransl"/>
</dbReference>
<dbReference type="GO" id="GO:0005737">
    <property type="term" value="C:cytoplasm"/>
    <property type="evidence" value="ECO:0007669"/>
    <property type="project" value="UniProtKB-SubCell"/>
</dbReference>
<comment type="subcellular location">
    <subcellularLocation>
        <location evidence="1">Cytoplasm</location>
    </subcellularLocation>
</comment>
<feature type="compositionally biased region" description="Acidic residues" evidence="4">
    <location>
        <begin position="458"/>
        <end position="476"/>
    </location>
</feature>
<keyword evidence="2" id="KW-0963">Cytoplasm</keyword>
<comment type="caution">
    <text evidence="6">The sequence shown here is derived from an EMBL/GenBank/DDBJ whole genome shotgun (WGS) entry which is preliminary data.</text>
</comment>
<feature type="compositionally biased region" description="Low complexity" evidence="4">
    <location>
        <begin position="158"/>
        <end position="169"/>
    </location>
</feature>
<dbReference type="InterPro" id="IPR016024">
    <property type="entry name" value="ARM-type_fold"/>
</dbReference>
<keyword evidence="3" id="KW-0810">Translation regulation</keyword>
<evidence type="ECO:0000259" key="5">
    <source>
        <dbReference type="Pfam" id="PF02854"/>
    </source>
</evidence>
<feature type="region of interest" description="Disordered" evidence="4">
    <location>
        <begin position="96"/>
        <end position="116"/>
    </location>
</feature>
<dbReference type="InterPro" id="IPR009818">
    <property type="entry name" value="PAM2_motif"/>
</dbReference>
<dbReference type="SUPFAM" id="SSF48371">
    <property type="entry name" value="ARM repeat"/>
    <property type="match status" value="1"/>
</dbReference>
<dbReference type="GO" id="GO:0003723">
    <property type="term" value="F:RNA binding"/>
    <property type="evidence" value="ECO:0007669"/>
    <property type="project" value="InterPro"/>
</dbReference>
<dbReference type="EMBL" id="JBAMIC010000011">
    <property type="protein sequence ID" value="KAK7101094.1"/>
    <property type="molecule type" value="Genomic_DNA"/>
</dbReference>
<evidence type="ECO:0000313" key="7">
    <source>
        <dbReference type="Proteomes" id="UP001374579"/>
    </source>
</evidence>
<feature type="region of interest" description="Disordered" evidence="4">
    <location>
        <begin position="1"/>
        <end position="43"/>
    </location>
</feature>
<dbReference type="PANTHER" id="PTHR23254:SF15">
    <property type="entry name" value="POLYADENYLATE-BINDING PROTEIN-INTERACTING PROTEIN 1"/>
    <property type="match status" value="1"/>
</dbReference>
<feature type="region of interest" description="Disordered" evidence="4">
    <location>
        <begin position="409"/>
        <end position="430"/>
    </location>
</feature>
<feature type="compositionally biased region" description="Pro residues" evidence="4">
    <location>
        <begin position="100"/>
        <end position="116"/>
    </location>
</feature>
<evidence type="ECO:0000256" key="1">
    <source>
        <dbReference type="ARBA" id="ARBA00004496"/>
    </source>
</evidence>
<keyword evidence="7" id="KW-1185">Reference proteome</keyword>
<evidence type="ECO:0000256" key="4">
    <source>
        <dbReference type="SAM" id="MobiDB-lite"/>
    </source>
</evidence>
<feature type="compositionally biased region" description="Basic and acidic residues" evidence="4">
    <location>
        <begin position="28"/>
        <end position="41"/>
    </location>
</feature>
<feature type="region of interest" description="Disordered" evidence="4">
    <location>
        <begin position="452"/>
        <end position="529"/>
    </location>
</feature>
<dbReference type="AlphaFoldDB" id="A0AAN9BAM8"/>
<proteinExistence type="predicted"/>
<sequence length="566" mass="63603">MSQNPAYDYRGYHTNSDGDEALQRPRRPRPETEARLLHGERQAPVSHQVNKLYKLSANAPEFVPRFGGNQGPQSYAHPSHLLSVGAAEFVPRPDFSSAPPNFPPNMGPPPQMPPPHPQQQEAFIDTFNQMNLSGGINQYPGGANQFPPGGGNPYQGANNSYSGGSNNPYPGGGGGPYPTGTNQMADGSMDQRTMHLLSEFSNTMMVLTTLPANVRDYLSPLCDKLRQADTPQILQMVIEILYQQSIYEPNFRYTGARVVHFLCSELKDHKIFGNFKFEFLNKCQQDYKQREMLLKGSPEGLNTLCGLTLFMGELFLNVTAGTERLDFLPSALTDLVLTLLSQPSDVSVKTSCQLLKLAGGVTEDAMRRTPEGFQVFNNIFSTLNSLQSSPNLSQNNKLLMKSVLNLRDNNWGRPESRPPQEIPQSNSVPAPEFVQSEPVFYNQFGKTITREEAGYAKEEEEEENLEDYELTEEEERDFLQWQEENSTHEERISTGPPHEGNPGNRQGYRNGYPGAGQYQQWSTNDGGYRYNQYPQNYSYGNYPDDEGLTMDDEMEKAYEEFLSSQR</sequence>
<accession>A0AAN9BAM8</accession>
<protein>
    <recommendedName>
        <fullName evidence="5">MIF4G domain-containing protein</fullName>
    </recommendedName>
</protein>
<dbReference type="GO" id="GO:0008494">
    <property type="term" value="F:translation activator activity"/>
    <property type="evidence" value="ECO:0007669"/>
    <property type="project" value="TreeGrafter"/>
</dbReference>
<name>A0AAN9BAM8_9CAEN</name>
<evidence type="ECO:0000313" key="6">
    <source>
        <dbReference type="EMBL" id="KAK7101094.1"/>
    </source>
</evidence>
<organism evidence="6 7">
    <name type="scientific">Littorina saxatilis</name>
    <dbReference type="NCBI Taxonomy" id="31220"/>
    <lineage>
        <taxon>Eukaryota</taxon>
        <taxon>Metazoa</taxon>
        <taxon>Spiralia</taxon>
        <taxon>Lophotrochozoa</taxon>
        <taxon>Mollusca</taxon>
        <taxon>Gastropoda</taxon>
        <taxon>Caenogastropoda</taxon>
        <taxon>Littorinimorpha</taxon>
        <taxon>Littorinoidea</taxon>
        <taxon>Littorinidae</taxon>
        <taxon>Littorina</taxon>
    </lineage>
</organism>
<feature type="region of interest" description="Disordered" evidence="4">
    <location>
        <begin position="131"/>
        <end position="178"/>
    </location>
</feature>
<dbReference type="InterPro" id="IPR003890">
    <property type="entry name" value="MIF4G-like_typ-3"/>
</dbReference>
<dbReference type="Pfam" id="PF02854">
    <property type="entry name" value="MIF4G"/>
    <property type="match status" value="1"/>
</dbReference>